<dbReference type="InterPro" id="IPR051531">
    <property type="entry name" value="N-acetyltransferase"/>
</dbReference>
<accession>A0ABT9HN34</accession>
<name>A0ABT9HN34_9SPHN</name>
<dbReference type="Pfam" id="PF13302">
    <property type="entry name" value="Acetyltransf_3"/>
    <property type="match status" value="1"/>
</dbReference>
<sequence>MTRSTILTTRRLRVRNWLPADVEAFHEHCNSEEVMKYLDGPSTKREIRREVAWYQQHQTRHGHTFWVVERKWDRAFLGFCGIIRVSERQSPLDGKLEIGWRIRADKWRRGYAFEAATAVIDWAEWELPSSILYARIHQRNVPSQGLARKLGMRRARVIEAQQLPREVSLWVFRLRL</sequence>
<protein>
    <submittedName>
        <fullName evidence="2">GNAT family N-acetyltransferase</fullName>
    </submittedName>
</protein>
<gene>
    <name evidence="2" type="ORF">Q9K02_03105</name>
</gene>
<dbReference type="PANTHER" id="PTHR43792:SF1">
    <property type="entry name" value="N-ACETYLTRANSFERASE DOMAIN-CONTAINING PROTEIN"/>
    <property type="match status" value="1"/>
</dbReference>
<organism evidence="2 3">
    <name type="scientific">Qipengyuania profundimaris</name>
    <dbReference type="NCBI Taxonomy" id="3067652"/>
    <lineage>
        <taxon>Bacteria</taxon>
        <taxon>Pseudomonadati</taxon>
        <taxon>Pseudomonadota</taxon>
        <taxon>Alphaproteobacteria</taxon>
        <taxon>Sphingomonadales</taxon>
        <taxon>Erythrobacteraceae</taxon>
        <taxon>Qipengyuania</taxon>
    </lineage>
</organism>
<dbReference type="PROSITE" id="PS51186">
    <property type="entry name" value="GNAT"/>
    <property type="match status" value="1"/>
</dbReference>
<dbReference type="RefSeq" id="WP_305931575.1">
    <property type="nucleotide sequence ID" value="NZ_JAVAIM010000001.1"/>
</dbReference>
<dbReference type="PANTHER" id="PTHR43792">
    <property type="entry name" value="GNAT FAMILY, PUTATIVE (AFU_ORTHOLOGUE AFUA_3G00765)-RELATED-RELATED"/>
    <property type="match status" value="1"/>
</dbReference>
<proteinExistence type="predicted"/>
<comment type="caution">
    <text evidence="2">The sequence shown here is derived from an EMBL/GenBank/DDBJ whole genome shotgun (WGS) entry which is preliminary data.</text>
</comment>
<dbReference type="Gene3D" id="3.40.630.30">
    <property type="match status" value="1"/>
</dbReference>
<dbReference type="InterPro" id="IPR000182">
    <property type="entry name" value="GNAT_dom"/>
</dbReference>
<dbReference type="EMBL" id="JAVAIM010000001">
    <property type="protein sequence ID" value="MDP4574128.1"/>
    <property type="molecule type" value="Genomic_DNA"/>
</dbReference>
<dbReference type="SUPFAM" id="SSF55729">
    <property type="entry name" value="Acyl-CoA N-acyltransferases (Nat)"/>
    <property type="match status" value="1"/>
</dbReference>
<evidence type="ECO:0000259" key="1">
    <source>
        <dbReference type="PROSITE" id="PS51186"/>
    </source>
</evidence>
<dbReference type="Proteomes" id="UP001240639">
    <property type="component" value="Unassembled WGS sequence"/>
</dbReference>
<evidence type="ECO:0000313" key="3">
    <source>
        <dbReference type="Proteomes" id="UP001240639"/>
    </source>
</evidence>
<reference evidence="2 3" key="1">
    <citation type="submission" date="2023-08" db="EMBL/GenBank/DDBJ databases">
        <title>genomic of G39.</title>
        <authorList>
            <person name="Wang Y."/>
        </authorList>
    </citation>
    <scope>NUCLEOTIDE SEQUENCE [LARGE SCALE GENOMIC DNA]</scope>
    <source>
        <strain evidence="2 3">G39</strain>
    </source>
</reference>
<dbReference type="InterPro" id="IPR016181">
    <property type="entry name" value="Acyl_CoA_acyltransferase"/>
</dbReference>
<feature type="domain" description="N-acetyltransferase" evidence="1">
    <location>
        <begin position="12"/>
        <end position="174"/>
    </location>
</feature>
<keyword evidence="3" id="KW-1185">Reference proteome</keyword>
<evidence type="ECO:0000313" key="2">
    <source>
        <dbReference type="EMBL" id="MDP4574128.1"/>
    </source>
</evidence>